<comment type="function">
    <text evidence="8">DNA polymerase III is a complex, multichain enzyme responsible for most of the replicative synthesis in bacteria. This DNA polymerase also exhibits 3' to 5' exonuclease activity.</text>
</comment>
<keyword evidence="5 8" id="KW-0067">ATP-binding</keyword>
<dbReference type="Gene3D" id="3.40.50.300">
    <property type="entry name" value="P-loop containing nucleotide triphosphate hydrolases"/>
    <property type="match status" value="1"/>
</dbReference>
<name>A0AB36DTZ3_MYCGL</name>
<dbReference type="NCBIfam" id="TIGR02397">
    <property type="entry name" value="dnaX_nterm"/>
    <property type="match status" value="1"/>
</dbReference>
<evidence type="ECO:0000256" key="7">
    <source>
        <dbReference type="ARBA" id="ARBA00049244"/>
    </source>
</evidence>
<dbReference type="GO" id="GO:0009360">
    <property type="term" value="C:DNA polymerase III complex"/>
    <property type="evidence" value="ECO:0007669"/>
    <property type="project" value="InterPro"/>
</dbReference>
<evidence type="ECO:0000313" key="12">
    <source>
        <dbReference type="Proteomes" id="UP000092188"/>
    </source>
</evidence>
<keyword evidence="8" id="KW-0808">Transferase</keyword>
<dbReference type="GO" id="GO:0006261">
    <property type="term" value="P:DNA-templated DNA replication"/>
    <property type="evidence" value="ECO:0007669"/>
    <property type="project" value="TreeGrafter"/>
</dbReference>
<dbReference type="EC" id="2.7.7.7" evidence="8"/>
<dbReference type="Proteomes" id="UP000092188">
    <property type="component" value="Unassembled WGS sequence"/>
</dbReference>
<comment type="catalytic activity">
    <reaction evidence="7 8">
        <text>DNA(n) + a 2'-deoxyribonucleoside 5'-triphosphate = DNA(n+1) + diphosphate</text>
        <dbReference type="Rhea" id="RHEA:22508"/>
        <dbReference type="Rhea" id="RHEA-COMP:17339"/>
        <dbReference type="Rhea" id="RHEA-COMP:17340"/>
        <dbReference type="ChEBI" id="CHEBI:33019"/>
        <dbReference type="ChEBI" id="CHEBI:61560"/>
        <dbReference type="ChEBI" id="CHEBI:173112"/>
        <dbReference type="EC" id="2.7.7.7"/>
    </reaction>
</comment>
<dbReference type="InterPro" id="IPR003593">
    <property type="entry name" value="AAA+_ATPase"/>
</dbReference>
<dbReference type="InterPro" id="IPR050238">
    <property type="entry name" value="DNA_Rep/Repair_Clamp_Loader"/>
</dbReference>
<dbReference type="InterPro" id="IPR027417">
    <property type="entry name" value="P-loop_NTPase"/>
</dbReference>
<evidence type="ECO:0000256" key="6">
    <source>
        <dbReference type="ARBA" id="ARBA00022932"/>
    </source>
</evidence>
<evidence type="ECO:0000256" key="2">
    <source>
        <dbReference type="ARBA" id="ARBA00022723"/>
    </source>
</evidence>
<evidence type="ECO:0000256" key="9">
    <source>
        <dbReference type="SAM" id="MobiDB-lite"/>
    </source>
</evidence>
<dbReference type="AlphaFoldDB" id="A0AB36DTZ3"/>
<sequence>MFLVHLIKKTKQNHMINFYQKYRPTNLSSIIGQSHITNILLKASAHDQLATAYIFQGSRGIGKTSISKILAKAYNCLNKKDGDVCNQCSACELINENKSQDIYELDAATNNGVDEIRKIIDAINYAPMNLSKKVYILDEAHMLSNGAWNALLKTLEEPPKHVVFIFATTEFHKIPLTVVSRCQSFNFKKLDKDDLVDVLKNVVKQEKIKIEDSAIDKIADFASGSARDALSILQQLAYDKNKKITVEKINETFGLINLEIKLEFLELINQHDLEKFVKLLNEIEAKGTNFVLFIQDLLAILIDLLVYQKVKSSSLLKVLDEEQVKAINLKNIKLLSLSEKINGLLSTRVSQTNIKESLLLAVFDYLEQNPQPVVGNNVEVVIKPKTKTTEQIQEKEEAKPQVEIKQKNENEKVVKVEQPNEQLKAKKVRSLPSEETESSTKSTTNDQLDLSLDPTKAKDYLKAIIFSVWKNSKLINKELQKNFLNAQEKFKKGDNKEDSFYENVDLYLTGSKVLTVTDKAAIVLLEDENVAELLNEQNYNNSKVHTINHIFDKEIYVFAVTKEVMKPIFEQTQKIKDLDIINYYNDLYQSLDVDKLRAIKKQKTQAEILSELLDK</sequence>
<dbReference type="Pfam" id="PF22608">
    <property type="entry name" value="DNAX_ATPase_lid"/>
    <property type="match status" value="1"/>
</dbReference>
<dbReference type="SMART" id="SM00382">
    <property type="entry name" value="AAA"/>
    <property type="match status" value="1"/>
</dbReference>
<comment type="subunit">
    <text evidence="8">DNA polymerase III contains a core (composed of alpha, epsilon and theta chains) that associates with a tau subunit. This core dimerizes to form the POLIII' complex. PolIII' associates with the gamma complex (composed of gamma, delta, delta', psi and chi chains) and with the beta chain to form the complete DNA polymerase III complex.</text>
</comment>
<dbReference type="Pfam" id="PF13177">
    <property type="entry name" value="DNA_pol3_delta2"/>
    <property type="match status" value="1"/>
</dbReference>
<evidence type="ECO:0000256" key="4">
    <source>
        <dbReference type="ARBA" id="ARBA00022833"/>
    </source>
</evidence>
<dbReference type="SUPFAM" id="SSF48019">
    <property type="entry name" value="post-AAA+ oligomerization domain-like"/>
    <property type="match status" value="1"/>
</dbReference>
<dbReference type="EMBL" id="MAGQ01000003">
    <property type="protein sequence ID" value="OBU78994.1"/>
    <property type="molecule type" value="Genomic_DNA"/>
</dbReference>
<dbReference type="GO" id="GO:0003677">
    <property type="term" value="F:DNA binding"/>
    <property type="evidence" value="ECO:0007669"/>
    <property type="project" value="InterPro"/>
</dbReference>
<comment type="similarity">
    <text evidence="1 8">Belongs to the DnaX/STICHEL family.</text>
</comment>
<protein>
    <recommendedName>
        <fullName evidence="8">DNA polymerase III subunit gamma/tau</fullName>
        <ecNumber evidence="8">2.7.7.7</ecNumber>
    </recommendedName>
</protein>
<dbReference type="Gene3D" id="1.10.8.60">
    <property type="match status" value="1"/>
</dbReference>
<keyword evidence="8" id="KW-0548">Nucleotidyltransferase</keyword>
<evidence type="ECO:0000256" key="5">
    <source>
        <dbReference type="ARBA" id="ARBA00022840"/>
    </source>
</evidence>
<evidence type="ECO:0000256" key="3">
    <source>
        <dbReference type="ARBA" id="ARBA00022741"/>
    </source>
</evidence>
<evidence type="ECO:0000313" key="11">
    <source>
        <dbReference type="EMBL" id="OBU78994.1"/>
    </source>
</evidence>
<dbReference type="InterPro" id="IPR012763">
    <property type="entry name" value="DNA_pol_III_sug/sutau_N"/>
</dbReference>
<reference evidence="11 12" key="1">
    <citation type="submission" date="2016-06" db="EMBL/GenBank/DDBJ databases">
        <authorList>
            <person name="Ricketts C."/>
            <person name="Pickler L."/>
            <person name="Maurer J."/>
            <person name="Ayyampalayam S."/>
            <person name="Garcia M."/>
            <person name="Ferguson-Noel N.M."/>
        </authorList>
    </citation>
    <scope>NUCLEOTIDE SEQUENCE [LARGE SCALE GENOMIC DNA]</scope>
    <source>
        <strain evidence="11 12">K6356</strain>
    </source>
</reference>
<feature type="region of interest" description="Disordered" evidence="9">
    <location>
        <begin position="423"/>
        <end position="448"/>
    </location>
</feature>
<keyword evidence="6 8" id="KW-0239">DNA-directed DNA polymerase</keyword>
<feature type="domain" description="AAA+ ATPase" evidence="10">
    <location>
        <begin position="49"/>
        <end position="191"/>
    </location>
</feature>
<dbReference type="SUPFAM" id="SSF52540">
    <property type="entry name" value="P-loop containing nucleoside triphosphate hydrolases"/>
    <property type="match status" value="1"/>
</dbReference>
<dbReference type="InterPro" id="IPR008921">
    <property type="entry name" value="DNA_pol3_clamp-load_cplx_C"/>
</dbReference>
<evidence type="ECO:0000256" key="1">
    <source>
        <dbReference type="ARBA" id="ARBA00006360"/>
    </source>
</evidence>
<keyword evidence="4" id="KW-0862">Zinc</keyword>
<organism evidence="11 12">
    <name type="scientific">Mycoplasmoides gallisepticum</name>
    <name type="common">Mycoplasma gallisepticum</name>
    <dbReference type="NCBI Taxonomy" id="2096"/>
    <lineage>
        <taxon>Bacteria</taxon>
        <taxon>Bacillati</taxon>
        <taxon>Mycoplasmatota</taxon>
        <taxon>Mycoplasmoidales</taxon>
        <taxon>Mycoplasmoidaceae</taxon>
        <taxon>Mycoplasmoides</taxon>
    </lineage>
</organism>
<accession>A0AB36DTZ3</accession>
<dbReference type="NCBIfam" id="NF004549">
    <property type="entry name" value="PRK05896.1"/>
    <property type="match status" value="1"/>
</dbReference>
<dbReference type="FunFam" id="3.40.50.300:FF:000014">
    <property type="entry name" value="DNA polymerase III subunit gamma/tau"/>
    <property type="match status" value="1"/>
</dbReference>
<dbReference type="CDD" id="cd18137">
    <property type="entry name" value="HLD_clamp_pol_III_gamma_tau"/>
    <property type="match status" value="1"/>
</dbReference>
<evidence type="ECO:0000259" key="10">
    <source>
        <dbReference type="SMART" id="SM00382"/>
    </source>
</evidence>
<dbReference type="GO" id="GO:0046872">
    <property type="term" value="F:metal ion binding"/>
    <property type="evidence" value="ECO:0007669"/>
    <property type="project" value="UniProtKB-KW"/>
</dbReference>
<keyword evidence="8" id="KW-0235">DNA replication</keyword>
<evidence type="ECO:0000256" key="8">
    <source>
        <dbReference type="RuleBase" id="RU364063"/>
    </source>
</evidence>
<comment type="caution">
    <text evidence="11">The sequence shown here is derived from an EMBL/GenBank/DDBJ whole genome shotgun (WGS) entry which is preliminary data.</text>
</comment>
<dbReference type="PANTHER" id="PTHR11669">
    <property type="entry name" value="REPLICATION FACTOR C / DNA POLYMERASE III GAMMA-TAU SUBUNIT"/>
    <property type="match status" value="1"/>
</dbReference>
<gene>
    <name evidence="8" type="primary">dnaX</name>
    <name evidence="11" type="ORF">BAY36_00900</name>
</gene>
<keyword evidence="3 8" id="KW-0547">Nucleotide-binding</keyword>
<dbReference type="PANTHER" id="PTHR11669:SF0">
    <property type="entry name" value="PROTEIN STICHEL-LIKE 2"/>
    <property type="match status" value="1"/>
</dbReference>
<dbReference type="InterPro" id="IPR045085">
    <property type="entry name" value="HLD_clamp_pol_III_gamma_tau"/>
</dbReference>
<dbReference type="GO" id="GO:0003887">
    <property type="term" value="F:DNA-directed DNA polymerase activity"/>
    <property type="evidence" value="ECO:0007669"/>
    <property type="project" value="UniProtKB-KW"/>
</dbReference>
<proteinExistence type="inferred from homology"/>
<dbReference type="CDD" id="cd00009">
    <property type="entry name" value="AAA"/>
    <property type="match status" value="1"/>
</dbReference>
<dbReference type="GO" id="GO:0005524">
    <property type="term" value="F:ATP binding"/>
    <property type="evidence" value="ECO:0007669"/>
    <property type="project" value="UniProtKB-KW"/>
</dbReference>
<keyword evidence="2" id="KW-0479">Metal-binding</keyword>